<protein>
    <submittedName>
        <fullName evidence="2">Uncharacterized protein</fullName>
    </submittedName>
</protein>
<keyword evidence="1" id="KW-0812">Transmembrane</keyword>
<keyword evidence="3" id="KW-1185">Reference proteome</keyword>
<name>A0A846TVT8_9MICC</name>
<reference evidence="2 3" key="1">
    <citation type="submission" date="2020-02" db="EMBL/GenBank/DDBJ databases">
        <authorList>
            <person name="Sun Q."/>
        </authorList>
    </citation>
    <scope>NUCLEOTIDE SEQUENCE [LARGE SCALE GENOMIC DNA]</scope>
    <source>
        <strain evidence="2 3">YIM 13062</strain>
    </source>
</reference>
<comment type="caution">
    <text evidence="2">The sequence shown here is derived from an EMBL/GenBank/DDBJ whole genome shotgun (WGS) entry which is preliminary data.</text>
</comment>
<evidence type="ECO:0000313" key="2">
    <source>
        <dbReference type="EMBL" id="NKE09347.1"/>
    </source>
</evidence>
<dbReference type="Proteomes" id="UP000521379">
    <property type="component" value="Unassembled WGS sequence"/>
</dbReference>
<keyword evidence="1" id="KW-0472">Membrane</keyword>
<keyword evidence="1" id="KW-1133">Transmembrane helix</keyword>
<evidence type="ECO:0000256" key="1">
    <source>
        <dbReference type="SAM" id="Phobius"/>
    </source>
</evidence>
<dbReference type="RefSeq" id="WP_119932656.1">
    <property type="nucleotide sequence ID" value="NZ_JAAVUN010000007.1"/>
</dbReference>
<feature type="transmembrane region" description="Helical" evidence="1">
    <location>
        <begin position="6"/>
        <end position="25"/>
    </location>
</feature>
<gene>
    <name evidence="2" type="ORF">GTW58_05205</name>
</gene>
<organism evidence="2 3">
    <name type="scientific">Kocuria subflava</name>
    <dbReference type="NCBI Taxonomy" id="1736139"/>
    <lineage>
        <taxon>Bacteria</taxon>
        <taxon>Bacillati</taxon>
        <taxon>Actinomycetota</taxon>
        <taxon>Actinomycetes</taxon>
        <taxon>Micrococcales</taxon>
        <taxon>Micrococcaceae</taxon>
        <taxon>Kocuria</taxon>
    </lineage>
</organism>
<proteinExistence type="predicted"/>
<accession>A0A846TVT8</accession>
<dbReference type="EMBL" id="JAAVUN010000007">
    <property type="protein sequence ID" value="NKE09347.1"/>
    <property type="molecule type" value="Genomic_DNA"/>
</dbReference>
<sequence>MGSFASIITLAISSGALVVAVLAFLESRRLRRIEEAREDRASVERRREQAARLAIWMSVETLDSTWEQANGVIRNHTQIILEVKNTSDAPVYDICISATDVQYLQGKRLDTPKELEDLVVHTMPPGHLVFGPGQGVHAWDLGKSPEAHGALVPVTKSKLKRITEFTFTDADGVQWCRDADGSLKELASRHAQKVTQSPLGD</sequence>
<evidence type="ECO:0000313" key="3">
    <source>
        <dbReference type="Proteomes" id="UP000521379"/>
    </source>
</evidence>
<dbReference type="AlphaFoldDB" id="A0A846TVT8"/>